<name>A0AAD6FDT6_9TELE</name>
<protein>
    <recommendedName>
        <fullName evidence="3">Endonuclease/exonuclease/phosphatase domain-containing protein</fullName>
    </recommendedName>
</protein>
<gene>
    <name evidence="1" type="ORF">JOQ06_025280</name>
</gene>
<proteinExistence type="predicted"/>
<dbReference type="PANTHER" id="PTHR47510:SF3">
    <property type="entry name" value="ENDO_EXONUCLEASE_PHOSPHATASE DOMAIN-CONTAINING PROTEIN"/>
    <property type="match status" value="1"/>
</dbReference>
<dbReference type="EMBL" id="JAPTMU010000015">
    <property type="protein sequence ID" value="KAJ4930979.1"/>
    <property type="molecule type" value="Genomic_DNA"/>
</dbReference>
<feature type="non-terminal residue" evidence="1">
    <location>
        <position position="311"/>
    </location>
</feature>
<keyword evidence="2" id="KW-1185">Reference proteome</keyword>
<accession>A0AAD6FDT6</accession>
<organism evidence="1 2">
    <name type="scientific">Pogonophryne albipinna</name>
    <dbReference type="NCBI Taxonomy" id="1090488"/>
    <lineage>
        <taxon>Eukaryota</taxon>
        <taxon>Metazoa</taxon>
        <taxon>Chordata</taxon>
        <taxon>Craniata</taxon>
        <taxon>Vertebrata</taxon>
        <taxon>Euteleostomi</taxon>
        <taxon>Actinopterygii</taxon>
        <taxon>Neopterygii</taxon>
        <taxon>Teleostei</taxon>
        <taxon>Neoteleostei</taxon>
        <taxon>Acanthomorphata</taxon>
        <taxon>Eupercaria</taxon>
        <taxon>Perciformes</taxon>
        <taxon>Notothenioidei</taxon>
        <taxon>Pogonophryne</taxon>
    </lineage>
</organism>
<dbReference type="AlphaFoldDB" id="A0AAD6FDT6"/>
<evidence type="ECO:0008006" key="3">
    <source>
        <dbReference type="Google" id="ProtNLM"/>
    </source>
</evidence>
<evidence type="ECO:0000313" key="1">
    <source>
        <dbReference type="EMBL" id="KAJ4930979.1"/>
    </source>
</evidence>
<sequence length="311" mass="35478">MDVKPLLAFRSMAMLTGHRPAVPRELRRRRRGRRAGAKLRARRRRYRPVLPSITMGNVRSLPNKMDEIAALTRHEREYRESSILVFNETWLTEGTPDTNATLDGFHLLRADRTRESDFNHASISKTLPTFKQYVTCTTRGNTTLDLLYANTKDAYSSSPLPPLGNSDHNLVHLEPVYQPLVHRKPVPTCIVKKWSEESEEALKDCFDTTAWDVFTDSHGEDINGLTDCITDYINFCEENVLPTRTVQCFPNNKPWITADIKALLKDKNRAFRSGNREELKTEKGEGSAKNYKEELVNDLKAAGTTVTKKTI</sequence>
<dbReference type="Proteomes" id="UP001219934">
    <property type="component" value="Unassembled WGS sequence"/>
</dbReference>
<comment type="caution">
    <text evidence="1">The sequence shown here is derived from an EMBL/GenBank/DDBJ whole genome shotgun (WGS) entry which is preliminary data.</text>
</comment>
<dbReference type="PANTHER" id="PTHR47510">
    <property type="entry name" value="REVERSE TRANSCRIPTASE DOMAIN-CONTAINING PROTEIN"/>
    <property type="match status" value="1"/>
</dbReference>
<evidence type="ECO:0000313" key="2">
    <source>
        <dbReference type="Proteomes" id="UP001219934"/>
    </source>
</evidence>
<reference evidence="1" key="1">
    <citation type="submission" date="2022-11" db="EMBL/GenBank/DDBJ databases">
        <title>Chromosome-level genome of Pogonophryne albipinna.</title>
        <authorList>
            <person name="Jo E."/>
        </authorList>
    </citation>
    <scope>NUCLEOTIDE SEQUENCE</scope>
    <source>
        <strain evidence="1">SGF0006</strain>
        <tissue evidence="1">Muscle</tissue>
    </source>
</reference>